<sequence>MHKNTPPSATQESELPCASLPVWPLGGSFGFLSGLRIVDLTTSIAGPYSTMLLSDFGAEVIKVERPEGDDARQWGPPFLNGHSLWFNAVNRNKKSITLDLQTEEDFKKLMTLIASADVVVTNQPPNVQRKLKLDHDSLKAVREDLIFVSITGFGLTGERADFTCYDLVAEGYSGIMDVTGAENGPAQKVGAPAADMLAGQDAAMATLAALFDRTRTGKGRKIDISLVESMTRFLTCRISTYLGSGEVPQRSGGTDSVIAVYQAFETADRPINLALGTNAIWARFWKAVGDPDFGAQREFSSNSERREHRAKIVAKIQHILVAESRSHWLDLFAKMRVPAGPINRIDEVAGDAQLQQRGMFFNLENGEDGPMPQIGLGIHIDGKPNVPRSAPPRLGEHNAEFARLFSAVPTE</sequence>
<accession>A0ABT3YBL2</accession>
<dbReference type="Gene3D" id="3.30.1540.10">
    <property type="entry name" value="formyl-coa transferase, domain 3"/>
    <property type="match status" value="1"/>
</dbReference>
<keyword evidence="3" id="KW-1185">Reference proteome</keyword>
<dbReference type="InterPro" id="IPR050483">
    <property type="entry name" value="CoA-transferase_III_domain"/>
</dbReference>
<proteinExistence type="predicted"/>
<protein>
    <submittedName>
        <fullName evidence="2">CoA transferase</fullName>
    </submittedName>
</protein>
<organism evidence="2 3">
    <name type="scientific">Hoeflea ulvae</name>
    <dbReference type="NCBI Taxonomy" id="2983764"/>
    <lineage>
        <taxon>Bacteria</taxon>
        <taxon>Pseudomonadati</taxon>
        <taxon>Pseudomonadota</taxon>
        <taxon>Alphaproteobacteria</taxon>
        <taxon>Hyphomicrobiales</taxon>
        <taxon>Rhizobiaceae</taxon>
        <taxon>Hoeflea</taxon>
    </lineage>
</organism>
<evidence type="ECO:0000313" key="3">
    <source>
        <dbReference type="Proteomes" id="UP001081283"/>
    </source>
</evidence>
<dbReference type="Proteomes" id="UP001081283">
    <property type="component" value="Unassembled WGS sequence"/>
</dbReference>
<dbReference type="InterPro" id="IPR023606">
    <property type="entry name" value="CoA-Trfase_III_dom_1_sf"/>
</dbReference>
<name>A0ABT3YBL2_9HYPH</name>
<dbReference type="GO" id="GO:0016740">
    <property type="term" value="F:transferase activity"/>
    <property type="evidence" value="ECO:0007669"/>
    <property type="project" value="UniProtKB-KW"/>
</dbReference>
<dbReference type="Gene3D" id="3.40.50.10540">
    <property type="entry name" value="Crotonobetainyl-coa:carnitine coa-transferase, domain 1"/>
    <property type="match status" value="1"/>
</dbReference>
<gene>
    <name evidence="2" type="ORF">OEG82_04400</name>
</gene>
<dbReference type="InterPro" id="IPR044855">
    <property type="entry name" value="CoA-Trfase_III_dom3_sf"/>
</dbReference>
<dbReference type="PANTHER" id="PTHR48207">
    <property type="entry name" value="SUCCINATE--HYDROXYMETHYLGLUTARATE COA-TRANSFERASE"/>
    <property type="match status" value="1"/>
</dbReference>
<dbReference type="PANTHER" id="PTHR48207:SF3">
    <property type="entry name" value="SUCCINATE--HYDROXYMETHYLGLUTARATE COA-TRANSFERASE"/>
    <property type="match status" value="1"/>
</dbReference>
<dbReference type="RefSeq" id="WP_267611242.1">
    <property type="nucleotide sequence ID" value="NZ_JAOVZQ010000001.1"/>
</dbReference>
<evidence type="ECO:0000256" key="1">
    <source>
        <dbReference type="ARBA" id="ARBA00022679"/>
    </source>
</evidence>
<reference evidence="2" key="1">
    <citation type="submission" date="2022-10" db="EMBL/GenBank/DDBJ databases">
        <title>Hoeflea sp. J2-29, isolated from marine algae.</title>
        <authorList>
            <person name="Kristyanto S."/>
            <person name="Kim J.M."/>
            <person name="Jeon C.O."/>
        </authorList>
    </citation>
    <scope>NUCLEOTIDE SEQUENCE</scope>
    <source>
        <strain evidence="2">J2-29</strain>
    </source>
</reference>
<dbReference type="EMBL" id="JAOVZQ010000001">
    <property type="protein sequence ID" value="MCY0093273.1"/>
    <property type="molecule type" value="Genomic_DNA"/>
</dbReference>
<comment type="caution">
    <text evidence="2">The sequence shown here is derived from an EMBL/GenBank/DDBJ whole genome shotgun (WGS) entry which is preliminary data.</text>
</comment>
<dbReference type="Pfam" id="PF02515">
    <property type="entry name" value="CoA_transf_3"/>
    <property type="match status" value="1"/>
</dbReference>
<dbReference type="SUPFAM" id="SSF89796">
    <property type="entry name" value="CoA-transferase family III (CaiB/BaiF)"/>
    <property type="match status" value="1"/>
</dbReference>
<keyword evidence="1 2" id="KW-0808">Transferase</keyword>
<evidence type="ECO:0000313" key="2">
    <source>
        <dbReference type="EMBL" id="MCY0093273.1"/>
    </source>
</evidence>
<dbReference type="InterPro" id="IPR003673">
    <property type="entry name" value="CoA-Trfase_fam_III"/>
</dbReference>